<dbReference type="AlphaFoldDB" id="A0AA38THF9"/>
<organism evidence="2 3">
    <name type="scientific">Centaurea solstitialis</name>
    <name type="common">yellow star-thistle</name>
    <dbReference type="NCBI Taxonomy" id="347529"/>
    <lineage>
        <taxon>Eukaryota</taxon>
        <taxon>Viridiplantae</taxon>
        <taxon>Streptophyta</taxon>
        <taxon>Embryophyta</taxon>
        <taxon>Tracheophyta</taxon>
        <taxon>Spermatophyta</taxon>
        <taxon>Magnoliopsida</taxon>
        <taxon>eudicotyledons</taxon>
        <taxon>Gunneridae</taxon>
        <taxon>Pentapetalae</taxon>
        <taxon>asterids</taxon>
        <taxon>campanulids</taxon>
        <taxon>Asterales</taxon>
        <taxon>Asteraceae</taxon>
        <taxon>Carduoideae</taxon>
        <taxon>Cardueae</taxon>
        <taxon>Centaureinae</taxon>
        <taxon>Centaurea</taxon>
    </lineage>
</organism>
<comment type="caution">
    <text evidence="2">The sequence shown here is derived from an EMBL/GenBank/DDBJ whole genome shotgun (WGS) entry which is preliminary data.</text>
</comment>
<evidence type="ECO:0000259" key="1">
    <source>
        <dbReference type="Pfam" id="PF07727"/>
    </source>
</evidence>
<proteinExistence type="predicted"/>
<feature type="domain" description="Reverse transcriptase Ty1/copia-type" evidence="1">
    <location>
        <begin position="32"/>
        <end position="75"/>
    </location>
</feature>
<sequence>MIIKSSIEPKNQYDYMLAYDFQLPSSTLQLQKVWSLVTRPWGKPIIGLKWIFRNKKDENDLIIRNKARLVAKGLRLFRL</sequence>
<dbReference type="InterPro" id="IPR013103">
    <property type="entry name" value="RVT_2"/>
</dbReference>
<dbReference type="EMBL" id="JARYMX010000003">
    <property type="protein sequence ID" value="KAJ9557058.1"/>
    <property type="molecule type" value="Genomic_DNA"/>
</dbReference>
<protein>
    <recommendedName>
        <fullName evidence="1">Reverse transcriptase Ty1/copia-type domain-containing protein</fullName>
    </recommendedName>
</protein>
<dbReference type="Pfam" id="PF07727">
    <property type="entry name" value="RVT_2"/>
    <property type="match status" value="1"/>
</dbReference>
<keyword evidence="3" id="KW-1185">Reference proteome</keyword>
<reference evidence="2" key="1">
    <citation type="submission" date="2023-03" db="EMBL/GenBank/DDBJ databases">
        <title>Chromosome-scale reference genome and RAD-based genetic map of yellow starthistle (Centaurea solstitialis) reveal putative structural variation and QTLs associated with invader traits.</title>
        <authorList>
            <person name="Reatini B."/>
            <person name="Cang F.A."/>
            <person name="Jiang Q."/>
            <person name="Mckibben M.T.W."/>
            <person name="Barker M.S."/>
            <person name="Rieseberg L.H."/>
            <person name="Dlugosch K.M."/>
        </authorList>
    </citation>
    <scope>NUCLEOTIDE SEQUENCE</scope>
    <source>
        <strain evidence="2">CAN-66</strain>
        <tissue evidence="2">Leaf</tissue>
    </source>
</reference>
<name>A0AA38THF9_9ASTR</name>
<accession>A0AA38THF9</accession>
<evidence type="ECO:0000313" key="2">
    <source>
        <dbReference type="EMBL" id="KAJ9557058.1"/>
    </source>
</evidence>
<evidence type="ECO:0000313" key="3">
    <source>
        <dbReference type="Proteomes" id="UP001172457"/>
    </source>
</evidence>
<dbReference type="Proteomes" id="UP001172457">
    <property type="component" value="Chromosome 3"/>
</dbReference>
<gene>
    <name evidence="2" type="ORF">OSB04_011672</name>
</gene>